<keyword evidence="3" id="KW-1185">Reference proteome</keyword>
<feature type="non-terminal residue" evidence="2">
    <location>
        <position position="32"/>
    </location>
</feature>
<comment type="caution">
    <text evidence="2">The sequence shown here is derived from an EMBL/GenBank/DDBJ whole genome shotgun (WGS) entry which is preliminary data.</text>
</comment>
<feature type="chain" id="PRO_5044781026" evidence="1">
    <location>
        <begin position="21"/>
        <end position="32"/>
    </location>
</feature>
<keyword evidence="1" id="KW-0732">Signal</keyword>
<reference evidence="2 3" key="1">
    <citation type="journal article" date="2024" name="G3 (Bethesda)">
        <title>A hybrid genome assembly of the endangered aye-aye (Daubentonia madagascariensis).</title>
        <authorList>
            <person name="Versoza C.J."/>
            <person name="Pfeifer S.P."/>
        </authorList>
    </citation>
    <scope>NUCLEOTIDE SEQUENCE [LARGE SCALE GENOMIC DNA]</scope>
    <source>
        <strain evidence="2">6821</strain>
    </source>
</reference>
<proteinExistence type="predicted"/>
<accession>A0ABD2D9R6</accession>
<evidence type="ECO:0000313" key="3">
    <source>
        <dbReference type="Proteomes" id="UP001610411"/>
    </source>
</evidence>
<sequence>MAGPLLPPLLLLALVQLLKADGSYASTPGTST</sequence>
<dbReference type="Proteomes" id="UP001610411">
    <property type="component" value="Unassembled WGS sequence"/>
</dbReference>
<gene>
    <name evidence="2" type="ORF">WCI35_028837</name>
</gene>
<dbReference type="EMBL" id="JBFSEQ010000012">
    <property type="protein sequence ID" value="KAL2763377.1"/>
    <property type="molecule type" value="Genomic_DNA"/>
</dbReference>
<protein>
    <submittedName>
        <fullName evidence="2">LOC729966</fullName>
    </submittedName>
</protein>
<evidence type="ECO:0000313" key="2">
    <source>
        <dbReference type="EMBL" id="KAL2763377.1"/>
    </source>
</evidence>
<dbReference type="AlphaFoldDB" id="A0ABD2D9R6"/>
<name>A0ABD2D9R6_DAUMA</name>
<evidence type="ECO:0000256" key="1">
    <source>
        <dbReference type="SAM" id="SignalP"/>
    </source>
</evidence>
<organism evidence="2 3">
    <name type="scientific">Daubentonia madagascariensis</name>
    <name type="common">Aye-aye</name>
    <name type="synonym">Sciurus madagascariensis</name>
    <dbReference type="NCBI Taxonomy" id="31869"/>
    <lineage>
        <taxon>Eukaryota</taxon>
        <taxon>Metazoa</taxon>
        <taxon>Chordata</taxon>
        <taxon>Craniata</taxon>
        <taxon>Vertebrata</taxon>
        <taxon>Euteleostomi</taxon>
        <taxon>Mammalia</taxon>
        <taxon>Eutheria</taxon>
        <taxon>Euarchontoglires</taxon>
        <taxon>Primates</taxon>
        <taxon>Strepsirrhini</taxon>
        <taxon>Chiromyiformes</taxon>
        <taxon>Daubentoniidae</taxon>
        <taxon>Daubentonia</taxon>
    </lineage>
</organism>
<feature type="signal peptide" evidence="1">
    <location>
        <begin position="1"/>
        <end position="20"/>
    </location>
</feature>